<proteinExistence type="predicted"/>
<accession>A0AAE8MKM2</accession>
<protein>
    <submittedName>
        <fullName evidence="1">Uncharacterized protein</fullName>
    </submittedName>
</protein>
<keyword evidence="2" id="KW-1185">Reference proteome</keyword>
<dbReference type="AlphaFoldDB" id="A0AAE8MKM2"/>
<dbReference type="Proteomes" id="UP001187734">
    <property type="component" value="Unassembled WGS sequence"/>
</dbReference>
<sequence length="201" mass="23155">MSSPVRIRRAEEADLDALTTLILTSFRQFQLFAYLYSPLQSAPSSASDTLWYWQRRLRLEMLDPSTDVLVADIDVADKSPDAGNDMDAKCLHEWVLTRRGQKDPQIRTIGQLGISGRDGGLDDRLVVGFATWNVRKPYQEETITTKSAAIPKRPKQSWAAWLEEKWIIAELRFWKFFYQRKDQDPKAYAEYINAEGHLASQ</sequence>
<organism evidence="1 2">
    <name type="scientific">Fusarium torulosum</name>
    <dbReference type="NCBI Taxonomy" id="33205"/>
    <lineage>
        <taxon>Eukaryota</taxon>
        <taxon>Fungi</taxon>
        <taxon>Dikarya</taxon>
        <taxon>Ascomycota</taxon>
        <taxon>Pezizomycotina</taxon>
        <taxon>Sordariomycetes</taxon>
        <taxon>Hypocreomycetidae</taxon>
        <taxon>Hypocreales</taxon>
        <taxon>Nectriaceae</taxon>
        <taxon>Fusarium</taxon>
    </lineage>
</organism>
<evidence type="ECO:0000313" key="1">
    <source>
        <dbReference type="EMBL" id="SPJ88052.1"/>
    </source>
</evidence>
<reference evidence="1" key="1">
    <citation type="submission" date="2018-03" db="EMBL/GenBank/DDBJ databases">
        <authorList>
            <person name="Guldener U."/>
        </authorList>
    </citation>
    <scope>NUCLEOTIDE SEQUENCE</scope>
</reference>
<dbReference type="EMBL" id="ONZP01000603">
    <property type="protein sequence ID" value="SPJ88052.1"/>
    <property type="molecule type" value="Genomic_DNA"/>
</dbReference>
<name>A0AAE8MKM2_9HYPO</name>
<evidence type="ECO:0000313" key="2">
    <source>
        <dbReference type="Proteomes" id="UP001187734"/>
    </source>
</evidence>
<gene>
    <name evidence="1" type="ORF">FTOL_12521</name>
</gene>
<dbReference type="Gene3D" id="3.40.630.30">
    <property type="match status" value="1"/>
</dbReference>
<comment type="caution">
    <text evidence="1">The sequence shown here is derived from an EMBL/GenBank/DDBJ whole genome shotgun (WGS) entry which is preliminary data.</text>
</comment>